<evidence type="ECO:0000313" key="3">
    <source>
        <dbReference type="EMBL" id="QHT75749.1"/>
    </source>
</evidence>
<reference evidence="3" key="1">
    <citation type="journal article" date="2020" name="Nature">
        <title>Giant virus diversity and host interactions through global metagenomics.</title>
        <authorList>
            <person name="Schulz F."/>
            <person name="Roux S."/>
            <person name="Paez-Espino D."/>
            <person name="Jungbluth S."/>
            <person name="Walsh D.A."/>
            <person name="Denef V.J."/>
            <person name="McMahon K.D."/>
            <person name="Konstantinidis K.T."/>
            <person name="Eloe-Fadrosh E.A."/>
            <person name="Kyrpides N.C."/>
            <person name="Woyke T."/>
        </authorList>
    </citation>
    <scope>NUCLEOTIDE SEQUENCE</scope>
    <source>
        <strain evidence="3">GVMAG-M-3300023179-71</strain>
    </source>
</reference>
<name>A0A6C0H5K5_9ZZZZ</name>
<keyword evidence="1" id="KW-0175">Coiled coil</keyword>
<protein>
    <submittedName>
        <fullName evidence="3">Uncharacterized protein</fullName>
    </submittedName>
</protein>
<accession>A0A6C0H5K5</accession>
<keyword evidence="2" id="KW-1133">Transmembrane helix</keyword>
<sequence>MNNVREILEDNKEKIIFLLNEFKKNYVLYNMNPTISEYETNYTNIKVKIQELMNKVNTIIEKNDDYINKLNEKIESLNKNKVKSIPFIRNNAKKIMLLDTNNEYNQHLINNADMIISIIILIIIFYKGSK</sequence>
<keyword evidence="2" id="KW-0472">Membrane</keyword>
<feature type="coiled-coil region" evidence="1">
    <location>
        <begin position="35"/>
        <end position="80"/>
    </location>
</feature>
<feature type="transmembrane region" description="Helical" evidence="2">
    <location>
        <begin position="108"/>
        <end position="126"/>
    </location>
</feature>
<evidence type="ECO:0000256" key="2">
    <source>
        <dbReference type="SAM" id="Phobius"/>
    </source>
</evidence>
<evidence type="ECO:0000256" key="1">
    <source>
        <dbReference type="SAM" id="Coils"/>
    </source>
</evidence>
<dbReference type="EMBL" id="MN739881">
    <property type="protein sequence ID" value="QHT75749.1"/>
    <property type="molecule type" value="Genomic_DNA"/>
</dbReference>
<proteinExistence type="predicted"/>
<dbReference type="AlphaFoldDB" id="A0A6C0H5K5"/>
<keyword evidence="2" id="KW-0812">Transmembrane</keyword>
<organism evidence="3">
    <name type="scientific">viral metagenome</name>
    <dbReference type="NCBI Taxonomy" id="1070528"/>
    <lineage>
        <taxon>unclassified sequences</taxon>
        <taxon>metagenomes</taxon>
        <taxon>organismal metagenomes</taxon>
    </lineage>
</organism>